<evidence type="ECO:0000256" key="1">
    <source>
        <dbReference type="ARBA" id="ARBA00022723"/>
    </source>
</evidence>
<dbReference type="RefSeq" id="WP_354194748.1">
    <property type="nucleotide sequence ID" value="NZ_JBEPLW010000001.1"/>
</dbReference>
<dbReference type="InterPro" id="IPR002509">
    <property type="entry name" value="NODB_dom"/>
</dbReference>
<name>A0ABV2G893_9BACL</name>
<comment type="caution">
    <text evidence="4">The sequence shown here is derived from an EMBL/GenBank/DDBJ whole genome shotgun (WGS) entry which is preliminary data.</text>
</comment>
<gene>
    <name evidence="4" type="ORF">ABID49_000391</name>
</gene>
<dbReference type="InterPro" id="IPR037126">
    <property type="entry name" value="PdaC/RsiV-like_sf"/>
</dbReference>
<dbReference type="Gene3D" id="3.20.20.370">
    <property type="entry name" value="Glycoside hydrolase/deacetylase"/>
    <property type="match status" value="1"/>
</dbReference>
<evidence type="ECO:0000259" key="3">
    <source>
        <dbReference type="PROSITE" id="PS51677"/>
    </source>
</evidence>
<dbReference type="CDD" id="cd10954">
    <property type="entry name" value="CE4_CtAXE_like"/>
    <property type="match status" value="1"/>
</dbReference>
<dbReference type="SUPFAM" id="SSF88713">
    <property type="entry name" value="Glycoside hydrolase/deacetylase"/>
    <property type="match status" value="1"/>
</dbReference>
<evidence type="ECO:0000313" key="4">
    <source>
        <dbReference type="EMBL" id="MET3574515.1"/>
    </source>
</evidence>
<dbReference type="InterPro" id="IPR050248">
    <property type="entry name" value="Polysacc_deacetylase_ArnD"/>
</dbReference>
<protein>
    <submittedName>
        <fullName evidence="4">Peptidoglycan/xylan/chitin deacetylase (PgdA/CDA1 family)</fullName>
    </submittedName>
</protein>
<dbReference type="InterPro" id="IPR011330">
    <property type="entry name" value="Glyco_hydro/deAcase_b/a-brl"/>
</dbReference>
<sequence length="485" mass="51582">MKRKLKWLNVPLWALLVGVATAALLVLSVAIPALTGKKEPSGQAKAVVTEQKGVLPGLDLKTTVEDADTYTSAVSVLSSDSEAVNAPIREWIDAQTSAFKKELQDNEAALKEGLRGHLNIGLDTKQAGESLYSLVFTSYRSAGGANGQTNVMPFTVDMQEKRPVSLGELFDLEGGVDAAELGRLVKEAIAARDGLMEYVFDDELDAALADPASWKWSIGDGAFTVYFDEYEVAAGAAGVVKVDLPYDRVSLMMKPDAAARLGVAKPSGTIDGTVQGGSEAAPLDPAGKYVALTFDDGPHPQVTPRILETLAKEGVKATFFMLGSQAEFYPDTARAVAEAGHEIGNHSDSHPDLTKYDIDGIRLQMVQSARKIEAATGVRPDVERPPYGAINDAVKQVAAESDSPIVLWSVDSLDWKSRNAAAVNRLVSGLVHPGAIVLLHDIHASTADALPQLIAGLKAQGYQFVTVSQLLGLTADSDIGPYFNQ</sequence>
<dbReference type="PANTHER" id="PTHR10587">
    <property type="entry name" value="GLYCOSYL TRANSFERASE-RELATED"/>
    <property type="match status" value="1"/>
</dbReference>
<dbReference type="InterPro" id="IPR021729">
    <property type="entry name" value="DUF3298"/>
</dbReference>
<dbReference type="Proteomes" id="UP001549099">
    <property type="component" value="Unassembled WGS sequence"/>
</dbReference>
<dbReference type="PROSITE" id="PS51677">
    <property type="entry name" value="NODB"/>
    <property type="match status" value="1"/>
</dbReference>
<evidence type="ECO:0000313" key="5">
    <source>
        <dbReference type="Proteomes" id="UP001549099"/>
    </source>
</evidence>
<dbReference type="Gene3D" id="3.30.565.40">
    <property type="entry name" value="Fervidobacterium nodosum Rt17-B1 like"/>
    <property type="match status" value="1"/>
</dbReference>
<dbReference type="Pfam" id="PF01522">
    <property type="entry name" value="Polysacc_deac_1"/>
    <property type="match status" value="1"/>
</dbReference>
<dbReference type="Gene3D" id="3.90.640.20">
    <property type="entry name" value="Heat-shock cognate protein, ATPase"/>
    <property type="match status" value="1"/>
</dbReference>
<keyword evidence="5" id="KW-1185">Reference proteome</keyword>
<dbReference type="PANTHER" id="PTHR10587:SF133">
    <property type="entry name" value="CHITIN DEACETYLASE 1-RELATED"/>
    <property type="match status" value="1"/>
</dbReference>
<keyword evidence="1" id="KW-0479">Metal-binding</keyword>
<dbReference type="EMBL" id="JBEPLW010000001">
    <property type="protein sequence ID" value="MET3574515.1"/>
    <property type="molecule type" value="Genomic_DNA"/>
</dbReference>
<reference evidence="4 5" key="1">
    <citation type="submission" date="2024-06" db="EMBL/GenBank/DDBJ databases">
        <title>Genomic Encyclopedia of Type Strains, Phase IV (KMG-IV): sequencing the most valuable type-strain genomes for metagenomic binning, comparative biology and taxonomic classification.</title>
        <authorList>
            <person name="Goeker M."/>
        </authorList>
    </citation>
    <scope>NUCLEOTIDE SEQUENCE [LARGE SCALE GENOMIC DNA]</scope>
    <source>
        <strain evidence="4 5">DSM 26128</strain>
    </source>
</reference>
<organism evidence="4 5">
    <name type="scientific">Bhargavaea ullalensis</name>
    <dbReference type="NCBI Taxonomy" id="1265685"/>
    <lineage>
        <taxon>Bacteria</taxon>
        <taxon>Bacillati</taxon>
        <taxon>Bacillota</taxon>
        <taxon>Bacilli</taxon>
        <taxon>Bacillales</taxon>
        <taxon>Caryophanaceae</taxon>
        <taxon>Bhargavaea</taxon>
    </lineage>
</organism>
<proteinExistence type="predicted"/>
<evidence type="ECO:0000256" key="2">
    <source>
        <dbReference type="ARBA" id="ARBA00022801"/>
    </source>
</evidence>
<keyword evidence="2" id="KW-0378">Hydrolase</keyword>
<dbReference type="Pfam" id="PF11738">
    <property type="entry name" value="DUF3298"/>
    <property type="match status" value="1"/>
</dbReference>
<feature type="domain" description="NodB homology" evidence="3">
    <location>
        <begin position="288"/>
        <end position="465"/>
    </location>
</feature>
<accession>A0ABV2G893</accession>